<dbReference type="PROSITE" id="PS00211">
    <property type="entry name" value="ABC_TRANSPORTER_1"/>
    <property type="match status" value="1"/>
</dbReference>
<keyword evidence="4" id="KW-0067">ATP-binding</keyword>
<dbReference type="InterPro" id="IPR003439">
    <property type="entry name" value="ABC_transporter-like_ATP-bd"/>
</dbReference>
<dbReference type="SMART" id="SM00382">
    <property type="entry name" value="AAA"/>
    <property type="match status" value="1"/>
</dbReference>
<reference evidence="6" key="2">
    <citation type="journal article" date="2014" name="ISME J.">
        <title>Microbial stratification in low pH oxic and suboxic macroscopic growths along an acid mine drainage.</title>
        <authorList>
            <person name="Mendez-Garcia C."/>
            <person name="Mesa V."/>
            <person name="Sprenger R.R."/>
            <person name="Richter M."/>
            <person name="Diez M.S."/>
            <person name="Solano J."/>
            <person name="Bargiela R."/>
            <person name="Golyshina O.V."/>
            <person name="Manteca A."/>
            <person name="Ramos J.L."/>
            <person name="Gallego J.R."/>
            <person name="Llorente I."/>
            <person name="Martins Dos Santos V.A."/>
            <person name="Jensen O.N."/>
            <person name="Pelaez A.I."/>
            <person name="Sanchez J."/>
            <person name="Ferrer M."/>
        </authorList>
    </citation>
    <scope>NUCLEOTIDE SEQUENCE</scope>
</reference>
<dbReference type="AlphaFoldDB" id="T1B725"/>
<reference evidence="6" key="1">
    <citation type="submission" date="2013-08" db="EMBL/GenBank/DDBJ databases">
        <authorList>
            <person name="Mendez C."/>
            <person name="Richter M."/>
            <person name="Ferrer M."/>
            <person name="Sanchez J."/>
        </authorList>
    </citation>
    <scope>NUCLEOTIDE SEQUENCE</scope>
</reference>
<protein>
    <submittedName>
        <fullName evidence="6">ABC superfamily ATP binding cassette transporter, ABC protein</fullName>
    </submittedName>
</protein>
<keyword evidence="3" id="KW-0547">Nucleotide-binding</keyword>
<feature type="domain" description="ABC transporter" evidence="5">
    <location>
        <begin position="4"/>
        <end position="238"/>
    </location>
</feature>
<evidence type="ECO:0000256" key="2">
    <source>
        <dbReference type="ARBA" id="ARBA00022448"/>
    </source>
</evidence>
<comment type="caution">
    <text evidence="6">The sequence shown here is derived from an EMBL/GenBank/DDBJ whole genome shotgun (WGS) entry which is preliminary data.</text>
</comment>
<dbReference type="GO" id="GO:0005524">
    <property type="term" value="F:ATP binding"/>
    <property type="evidence" value="ECO:0007669"/>
    <property type="project" value="UniProtKB-KW"/>
</dbReference>
<name>T1B725_9ZZZZ</name>
<evidence type="ECO:0000313" key="6">
    <source>
        <dbReference type="EMBL" id="EQD48799.1"/>
    </source>
</evidence>
<dbReference type="GO" id="GO:0016887">
    <property type="term" value="F:ATP hydrolysis activity"/>
    <property type="evidence" value="ECO:0007669"/>
    <property type="project" value="InterPro"/>
</dbReference>
<dbReference type="EMBL" id="AUZY01007773">
    <property type="protein sequence ID" value="EQD48799.1"/>
    <property type="molecule type" value="Genomic_DNA"/>
</dbReference>
<organism evidence="6">
    <name type="scientific">mine drainage metagenome</name>
    <dbReference type="NCBI Taxonomy" id="410659"/>
    <lineage>
        <taxon>unclassified sequences</taxon>
        <taxon>metagenomes</taxon>
        <taxon>ecological metagenomes</taxon>
    </lineage>
</organism>
<dbReference type="InterPro" id="IPR017871">
    <property type="entry name" value="ABC_transporter-like_CS"/>
</dbReference>
<dbReference type="Gene3D" id="3.40.50.300">
    <property type="entry name" value="P-loop containing nucleotide triphosphate hydrolases"/>
    <property type="match status" value="1"/>
</dbReference>
<evidence type="ECO:0000256" key="3">
    <source>
        <dbReference type="ARBA" id="ARBA00022741"/>
    </source>
</evidence>
<dbReference type="InterPro" id="IPR003593">
    <property type="entry name" value="AAA+_ATPase"/>
</dbReference>
<dbReference type="PANTHER" id="PTHR42711:SF5">
    <property type="entry name" value="ABC TRANSPORTER ATP-BINDING PROTEIN NATA"/>
    <property type="match status" value="1"/>
</dbReference>
<evidence type="ECO:0000259" key="5">
    <source>
        <dbReference type="PROSITE" id="PS50893"/>
    </source>
</evidence>
<dbReference type="SUPFAM" id="SSF52540">
    <property type="entry name" value="P-loop containing nucleoside triphosphate hydrolases"/>
    <property type="match status" value="1"/>
</dbReference>
<keyword evidence="2" id="KW-0813">Transport</keyword>
<dbReference type="InterPro" id="IPR050763">
    <property type="entry name" value="ABC_transporter_ATP-binding"/>
</dbReference>
<comment type="similarity">
    <text evidence="1">Belongs to the ABC transporter superfamily.</text>
</comment>
<dbReference type="PANTHER" id="PTHR42711">
    <property type="entry name" value="ABC TRANSPORTER ATP-BINDING PROTEIN"/>
    <property type="match status" value="1"/>
</dbReference>
<evidence type="ECO:0000256" key="1">
    <source>
        <dbReference type="ARBA" id="ARBA00005417"/>
    </source>
</evidence>
<gene>
    <name evidence="6" type="ORF">B1B_11911</name>
</gene>
<dbReference type="Pfam" id="PF00005">
    <property type="entry name" value="ABC_tran"/>
    <property type="match status" value="1"/>
</dbReference>
<sequence>MDAIRAEHLTRVYPPASSGARALDDLSLTVPSGRVFGLIGRNGAGKTTFIRIAATQLEPTEGRIEVLGHDVMTETDQVRARIACVPQESRPLYFLTVEEAIRLNLRLRGMTGRLARARTQDVLAELSLNELASRPISRLSGGQRRRVMVAMVLGTEAELIFLDEPTTGLDPIARREVWEAIRRATREGRTTLLTTHYLDEAETLSGRLALIERGRLILEGSPQDLRGRVRSPYRVTVEGSFSVEELRSFGTARAIEHGFLVFAGEESARRLAQEALRRGARVAFGPVDLEDIFLEVVGRRIEDDAEEGPAE</sequence>
<accession>T1B725</accession>
<dbReference type="PROSITE" id="PS50893">
    <property type="entry name" value="ABC_TRANSPORTER_2"/>
    <property type="match status" value="1"/>
</dbReference>
<proteinExistence type="inferred from homology"/>
<dbReference type="InterPro" id="IPR027417">
    <property type="entry name" value="P-loop_NTPase"/>
</dbReference>
<evidence type="ECO:0000256" key="4">
    <source>
        <dbReference type="ARBA" id="ARBA00022840"/>
    </source>
</evidence>